<feature type="transmembrane region" description="Helical" evidence="6">
    <location>
        <begin position="121"/>
        <end position="140"/>
    </location>
</feature>
<feature type="transmembrane region" description="Helical" evidence="6">
    <location>
        <begin position="15"/>
        <end position="35"/>
    </location>
</feature>
<sequence length="292" mass="32441">MEISSWDITIIISKMMIYIGISGSVGGVFIYWLVIKRAYPFNLRQHCRLMIFTGIVGTLLNFSMQVGAFAESGILGVLDPFYNSLLWQSNAGEALLYRIVGLLLALIAVTKGIVTGQYRRVFLVTLTLSSLLLVRSFSVIGHTAEMNLASQFLLNLHVLLVFCWLGSLWPLWKACGVLSTAVLHNVMQQFGYYASYMVLLLILCGLIVAYQLLGSINSLLFTSYGQSFLLKLALVFGILLIAAHHKFNLVAKLIKSEQGKQALARSIQWEMILALCILLTTTWLTTVVGPDH</sequence>
<dbReference type="GO" id="GO:0046688">
    <property type="term" value="P:response to copper ion"/>
    <property type="evidence" value="ECO:0007669"/>
    <property type="project" value="UniProtKB-UniRule"/>
</dbReference>
<comment type="similarity">
    <text evidence="6">Belongs to the CopD family.</text>
</comment>
<feature type="transmembrane region" description="Helical" evidence="6">
    <location>
        <begin position="271"/>
        <end position="289"/>
    </location>
</feature>
<protein>
    <recommendedName>
        <fullName evidence="6">Copper resistance protein D</fullName>
    </recommendedName>
</protein>
<dbReference type="InterPro" id="IPR008457">
    <property type="entry name" value="Cu-R_CopD_dom"/>
</dbReference>
<gene>
    <name evidence="8" type="ORF">GAB14E_0537</name>
</gene>
<comment type="caution">
    <text evidence="8">The sequence shown here is derived from an EMBL/GenBank/DDBJ whole genome shotgun (WGS) entry which is preliminary data.</text>
</comment>
<keyword evidence="6" id="KW-0997">Cell inner membrane</keyword>
<keyword evidence="6" id="KW-0186">Copper</keyword>
<evidence type="ECO:0000313" key="8">
    <source>
        <dbReference type="EMBL" id="KGJ90873.1"/>
    </source>
</evidence>
<dbReference type="EMBL" id="JQEC01000044">
    <property type="protein sequence ID" value="KGJ90873.1"/>
    <property type="molecule type" value="Genomic_DNA"/>
</dbReference>
<feature type="transmembrane region" description="Helical" evidence="6">
    <location>
        <begin position="47"/>
        <end position="75"/>
    </location>
</feature>
<keyword evidence="5 6" id="KW-0472">Membrane</keyword>
<dbReference type="Proteomes" id="UP000029868">
    <property type="component" value="Unassembled WGS sequence"/>
</dbReference>
<organism evidence="8 9">
    <name type="scientific">Colwellia psychrerythraea</name>
    <name type="common">Vibrio psychroerythus</name>
    <dbReference type="NCBI Taxonomy" id="28229"/>
    <lineage>
        <taxon>Bacteria</taxon>
        <taxon>Pseudomonadati</taxon>
        <taxon>Pseudomonadota</taxon>
        <taxon>Gammaproteobacteria</taxon>
        <taxon>Alteromonadales</taxon>
        <taxon>Colwelliaceae</taxon>
        <taxon>Colwellia</taxon>
    </lineage>
</organism>
<comment type="function">
    <text evidence="6">Involved in copper resistance.</text>
</comment>
<dbReference type="PATRIC" id="fig|28229.3.peg.3196"/>
<evidence type="ECO:0000256" key="1">
    <source>
        <dbReference type="ARBA" id="ARBA00004651"/>
    </source>
</evidence>
<name>A0A099KMI1_COLPS</name>
<evidence type="ECO:0000256" key="6">
    <source>
        <dbReference type="RuleBase" id="RU369037"/>
    </source>
</evidence>
<evidence type="ECO:0000256" key="4">
    <source>
        <dbReference type="ARBA" id="ARBA00022989"/>
    </source>
</evidence>
<dbReference type="PANTHER" id="PTHR34820:SF4">
    <property type="entry name" value="INNER MEMBRANE PROTEIN YEBZ"/>
    <property type="match status" value="1"/>
</dbReference>
<dbReference type="InterPro" id="IPR032694">
    <property type="entry name" value="CopC/D"/>
</dbReference>
<evidence type="ECO:0000256" key="3">
    <source>
        <dbReference type="ARBA" id="ARBA00022692"/>
    </source>
</evidence>
<proteinExistence type="inferred from homology"/>
<dbReference type="AlphaFoldDB" id="A0A099KMI1"/>
<keyword evidence="4 6" id="KW-1133">Transmembrane helix</keyword>
<reference evidence="8 9" key="1">
    <citation type="submission" date="2014-08" db="EMBL/GenBank/DDBJ databases">
        <title>Genomic and Phenotypic Diversity of Colwellia psychrerythraea strains from Disparate Marine Basins.</title>
        <authorList>
            <person name="Techtmann S.M."/>
            <person name="Stelling S.C."/>
            <person name="Utturkar S.M."/>
            <person name="Alshibli N."/>
            <person name="Harris A."/>
            <person name="Brown S.D."/>
            <person name="Hazen T.C."/>
        </authorList>
    </citation>
    <scope>NUCLEOTIDE SEQUENCE [LARGE SCALE GENOMIC DNA]</scope>
    <source>
        <strain evidence="8 9">GAB14E</strain>
    </source>
</reference>
<dbReference type="GO" id="GO:0005886">
    <property type="term" value="C:plasma membrane"/>
    <property type="evidence" value="ECO:0007669"/>
    <property type="project" value="UniProtKB-SubCell"/>
</dbReference>
<feature type="transmembrane region" description="Helical" evidence="6">
    <location>
        <begin position="95"/>
        <end position="114"/>
    </location>
</feature>
<dbReference type="PANTHER" id="PTHR34820">
    <property type="entry name" value="INNER MEMBRANE PROTEIN YEBZ"/>
    <property type="match status" value="1"/>
</dbReference>
<dbReference type="GO" id="GO:0006825">
    <property type="term" value="P:copper ion transport"/>
    <property type="evidence" value="ECO:0007669"/>
    <property type="project" value="InterPro"/>
</dbReference>
<dbReference type="Pfam" id="PF05425">
    <property type="entry name" value="CopD"/>
    <property type="match status" value="1"/>
</dbReference>
<comment type="subcellular location">
    <subcellularLocation>
        <location evidence="6">Cell inner membrane</location>
        <topology evidence="6">Multi-pass membrane protein</topology>
    </subcellularLocation>
    <subcellularLocation>
        <location evidence="1">Cell membrane</location>
        <topology evidence="1">Multi-pass membrane protein</topology>
    </subcellularLocation>
</comment>
<keyword evidence="2 6" id="KW-1003">Cell membrane</keyword>
<feature type="transmembrane region" description="Helical" evidence="6">
    <location>
        <begin position="193"/>
        <end position="213"/>
    </location>
</feature>
<feature type="domain" description="Copper resistance protein D" evidence="7">
    <location>
        <begin position="186"/>
        <end position="284"/>
    </location>
</feature>
<dbReference type="OrthoDB" id="5780104at2"/>
<evidence type="ECO:0000313" key="9">
    <source>
        <dbReference type="Proteomes" id="UP000029868"/>
    </source>
</evidence>
<evidence type="ECO:0000256" key="2">
    <source>
        <dbReference type="ARBA" id="ARBA00022475"/>
    </source>
</evidence>
<evidence type="ECO:0000256" key="5">
    <source>
        <dbReference type="ARBA" id="ARBA00023136"/>
    </source>
</evidence>
<feature type="transmembrane region" description="Helical" evidence="6">
    <location>
        <begin position="152"/>
        <end position="172"/>
    </location>
</feature>
<evidence type="ECO:0000259" key="7">
    <source>
        <dbReference type="Pfam" id="PF05425"/>
    </source>
</evidence>
<dbReference type="RefSeq" id="WP_033083197.1">
    <property type="nucleotide sequence ID" value="NZ_JQEC01000044.1"/>
</dbReference>
<accession>A0A099KMI1</accession>
<keyword evidence="3 6" id="KW-0812">Transmembrane</keyword>
<feature type="transmembrane region" description="Helical" evidence="6">
    <location>
        <begin position="228"/>
        <end position="250"/>
    </location>
</feature>